<dbReference type="OrthoDB" id="5516250at2"/>
<sequence length="206" mass="23984">MPPNASMDSILKACVNGTKKAWKEYYEISGGEWLWTAPEYFITVKIFEELSKLNLLLELESKVGETIFNADIQYPGRYPRALKLNGRFDITLWWKNGYPRGVIEVKVMRNNSLNPIRNDLEEITEFLRLARNKDSKVQFGIITVYTDYYDEGGKANKVVERRLNNILEECKSVSRRNDFEIKWKDVIKKVENEESAYGIIACLLKV</sequence>
<protein>
    <submittedName>
        <fullName evidence="1">Uncharacterized protein</fullName>
    </submittedName>
</protein>
<reference evidence="1 2" key="1">
    <citation type="submission" date="2019-03" db="EMBL/GenBank/DDBJ databases">
        <title>Genomic Encyclopedia of Archaeal and Bacterial Type Strains, Phase II (KMG-II): from individual species to whole genera.</title>
        <authorList>
            <person name="Goeker M."/>
        </authorList>
    </citation>
    <scope>NUCLEOTIDE SEQUENCE [LARGE SCALE GENOMIC DNA]</scope>
    <source>
        <strain evidence="1 2">DSM 24425</strain>
    </source>
</reference>
<evidence type="ECO:0000313" key="1">
    <source>
        <dbReference type="EMBL" id="TCK02862.1"/>
    </source>
</evidence>
<gene>
    <name evidence="1" type="ORF">CLV27_1574</name>
</gene>
<organism evidence="1 2">
    <name type="scientific">Phorcysia thermohydrogeniphila</name>
    <dbReference type="NCBI Taxonomy" id="936138"/>
    <lineage>
        <taxon>Bacteria</taxon>
        <taxon>Pseudomonadati</taxon>
        <taxon>Aquificota</taxon>
        <taxon>Aquificia</taxon>
        <taxon>Desulfurobacteriales</taxon>
        <taxon>Desulfurobacteriaceae</taxon>
        <taxon>Phorcysia</taxon>
    </lineage>
</organism>
<comment type="caution">
    <text evidence="1">The sequence shown here is derived from an EMBL/GenBank/DDBJ whole genome shotgun (WGS) entry which is preliminary data.</text>
</comment>
<accession>A0A4R1GF63</accession>
<dbReference type="EMBL" id="SMFV01000006">
    <property type="protein sequence ID" value="TCK02862.1"/>
    <property type="molecule type" value="Genomic_DNA"/>
</dbReference>
<dbReference type="AlphaFoldDB" id="A0A4R1GF63"/>
<evidence type="ECO:0000313" key="2">
    <source>
        <dbReference type="Proteomes" id="UP000295777"/>
    </source>
</evidence>
<keyword evidence="2" id="KW-1185">Reference proteome</keyword>
<name>A0A4R1GF63_9BACT</name>
<dbReference type="Proteomes" id="UP000295777">
    <property type="component" value="Unassembled WGS sequence"/>
</dbReference>
<dbReference type="RefSeq" id="WP_132527517.1">
    <property type="nucleotide sequence ID" value="NZ_SMFV01000006.1"/>
</dbReference>
<proteinExistence type="predicted"/>